<proteinExistence type="predicted"/>
<evidence type="ECO:0000313" key="2">
    <source>
        <dbReference type="EMBL" id="JAD99647.1"/>
    </source>
</evidence>
<name>A0A0A9EUF4_ARUDO</name>
<feature type="compositionally biased region" description="Basic and acidic residues" evidence="1">
    <location>
        <begin position="10"/>
        <end position="22"/>
    </location>
</feature>
<organism evidence="2">
    <name type="scientific">Arundo donax</name>
    <name type="common">Giant reed</name>
    <name type="synonym">Donax arundinaceus</name>
    <dbReference type="NCBI Taxonomy" id="35708"/>
    <lineage>
        <taxon>Eukaryota</taxon>
        <taxon>Viridiplantae</taxon>
        <taxon>Streptophyta</taxon>
        <taxon>Embryophyta</taxon>
        <taxon>Tracheophyta</taxon>
        <taxon>Spermatophyta</taxon>
        <taxon>Magnoliopsida</taxon>
        <taxon>Liliopsida</taxon>
        <taxon>Poales</taxon>
        <taxon>Poaceae</taxon>
        <taxon>PACMAD clade</taxon>
        <taxon>Arundinoideae</taxon>
        <taxon>Arundineae</taxon>
        <taxon>Arundo</taxon>
    </lineage>
</organism>
<reference evidence="2" key="2">
    <citation type="journal article" date="2015" name="Data Brief">
        <title>Shoot transcriptome of the giant reed, Arundo donax.</title>
        <authorList>
            <person name="Barrero R.A."/>
            <person name="Guerrero F.D."/>
            <person name="Moolhuijzen P."/>
            <person name="Goolsby J.A."/>
            <person name="Tidwell J."/>
            <person name="Bellgard S.E."/>
            <person name="Bellgard M.I."/>
        </authorList>
    </citation>
    <scope>NUCLEOTIDE SEQUENCE</scope>
    <source>
        <tissue evidence="2">Shoot tissue taken approximately 20 cm above the soil surface</tissue>
    </source>
</reference>
<dbReference type="AlphaFoldDB" id="A0A0A9EUF4"/>
<dbReference type="EMBL" id="GBRH01198248">
    <property type="protein sequence ID" value="JAD99647.1"/>
    <property type="molecule type" value="Transcribed_RNA"/>
</dbReference>
<evidence type="ECO:0000256" key="1">
    <source>
        <dbReference type="SAM" id="MobiDB-lite"/>
    </source>
</evidence>
<accession>A0A0A9EUF4</accession>
<protein>
    <submittedName>
        <fullName evidence="2">Uncharacterized protein</fullName>
    </submittedName>
</protein>
<sequence>MASPPVPKKVPRELVEHGDLRRQHVRCQAT</sequence>
<feature type="region of interest" description="Disordered" evidence="1">
    <location>
        <begin position="1"/>
        <end position="30"/>
    </location>
</feature>
<reference evidence="2" key="1">
    <citation type="submission" date="2014-09" db="EMBL/GenBank/DDBJ databases">
        <authorList>
            <person name="Magalhaes I.L.F."/>
            <person name="Oliveira U."/>
            <person name="Santos F.R."/>
            <person name="Vidigal T.H.D.A."/>
            <person name="Brescovit A.D."/>
            <person name="Santos A.J."/>
        </authorList>
    </citation>
    <scope>NUCLEOTIDE SEQUENCE</scope>
    <source>
        <tissue evidence="2">Shoot tissue taken approximately 20 cm above the soil surface</tissue>
    </source>
</reference>